<sequence>MQLDLAEINQHNPKTQQDSTQVMPRLNPYAPRLSPVTAAPQDWSQASLSIDFLANIEQIRIADTHSSVRDGATLYVVELYSPCQSTSNIPTVRNNGGRGENTVQMTTLAARVSTTTTTNSSSSEQDTPERQPNICVRRRFIDFTRLRHEALAATCINAHFLCTYCRQFQTYARFHAAQPFWIVHVATTQKRKKKILNSRRVSADKTPAKKDSEKETNIAFDDKRKLIKPETSLFIPGPQVQVIALADWESAPTFLLEEKWGKRVPVASKDSLLNKCNPFLSDNRSIKRLRLKEYDNMSEAPTMSTDCSSVPEGYVEEDTAEIEDHQEEDGVIEEQAGVIKEQPASDDLQTPLTNDINYSKPIDPATNSSKSAGVGLIRRFKSCKPEQQPNANKDEPVHRSFRWVCGGHGRYVKVDLQQRPGVNAVPKAEVSWSVRWVRVGYGRYEKHFVNNGTREQALTT</sequence>
<comment type="caution">
    <text evidence="2">The sequence shown here is derived from an EMBL/GenBank/DDBJ whole genome shotgun (WGS) entry which is preliminary data.</text>
</comment>
<proteinExistence type="predicted"/>
<feature type="compositionally biased region" description="Low complexity" evidence="1">
    <location>
        <begin position="113"/>
        <end position="123"/>
    </location>
</feature>
<reference evidence="2 3" key="1">
    <citation type="submission" date="2018-07" db="EMBL/GenBank/DDBJ databases">
        <title>Genome sequencing of oomycete isolates from Chile give support for New Zealand origin for Phytophthora kernoviae and make available the first Nothophytophthora sp. genome.</title>
        <authorList>
            <person name="Studholme D.J."/>
            <person name="Sanfuentes E."/>
            <person name="Panda P."/>
            <person name="Hill R."/>
            <person name="Sambles C."/>
            <person name="Grant M."/>
            <person name="Williams N.M."/>
            <person name="Mcdougal R.L."/>
        </authorList>
    </citation>
    <scope>NUCLEOTIDE SEQUENCE [LARGE SCALE GENOMIC DNA]</scope>
    <source>
        <strain evidence="2">Chile7</strain>
    </source>
</reference>
<organism evidence="2 3">
    <name type="scientific">Phytophthora kernoviae</name>
    <dbReference type="NCBI Taxonomy" id="325452"/>
    <lineage>
        <taxon>Eukaryota</taxon>
        <taxon>Sar</taxon>
        <taxon>Stramenopiles</taxon>
        <taxon>Oomycota</taxon>
        <taxon>Peronosporomycetes</taxon>
        <taxon>Peronosporales</taxon>
        <taxon>Peronosporaceae</taxon>
        <taxon>Phytophthora</taxon>
    </lineage>
</organism>
<evidence type="ECO:0000256" key="1">
    <source>
        <dbReference type="SAM" id="MobiDB-lite"/>
    </source>
</evidence>
<evidence type="ECO:0000313" key="3">
    <source>
        <dbReference type="Proteomes" id="UP000284657"/>
    </source>
</evidence>
<evidence type="ECO:0000313" key="2">
    <source>
        <dbReference type="EMBL" id="RLN65957.1"/>
    </source>
</evidence>
<dbReference type="Proteomes" id="UP000284657">
    <property type="component" value="Unassembled WGS sequence"/>
</dbReference>
<dbReference type="EMBL" id="MBAD02000561">
    <property type="protein sequence ID" value="RLN65957.1"/>
    <property type="molecule type" value="Genomic_DNA"/>
</dbReference>
<accession>A0A3R7GP38</accession>
<gene>
    <name evidence="2" type="ORF">BBJ29_006667</name>
</gene>
<feature type="region of interest" description="Disordered" evidence="1">
    <location>
        <begin position="1"/>
        <end position="20"/>
    </location>
</feature>
<protein>
    <submittedName>
        <fullName evidence="2">Uncharacterized protein</fullName>
    </submittedName>
</protein>
<name>A0A3R7GP38_9STRA</name>
<feature type="compositionally biased region" description="Polar residues" evidence="1">
    <location>
        <begin position="9"/>
        <end position="20"/>
    </location>
</feature>
<dbReference type="AlphaFoldDB" id="A0A3R7GP38"/>
<feature type="region of interest" description="Disordered" evidence="1">
    <location>
        <begin position="112"/>
        <end position="131"/>
    </location>
</feature>